<reference evidence="2 4" key="1">
    <citation type="journal article" date="2008" name="Science">
        <title>The Physcomitrella genome reveals evolutionary insights into the conquest of land by plants.</title>
        <authorList>
            <person name="Rensing S."/>
            <person name="Lang D."/>
            <person name="Zimmer A."/>
            <person name="Terry A."/>
            <person name="Salamov A."/>
            <person name="Shapiro H."/>
            <person name="Nishiyama T."/>
            <person name="Perroud P.-F."/>
            <person name="Lindquist E."/>
            <person name="Kamisugi Y."/>
            <person name="Tanahashi T."/>
            <person name="Sakakibara K."/>
            <person name="Fujita T."/>
            <person name="Oishi K."/>
            <person name="Shin-I T."/>
            <person name="Kuroki Y."/>
            <person name="Toyoda A."/>
            <person name="Suzuki Y."/>
            <person name="Hashimoto A."/>
            <person name="Yamaguchi K."/>
            <person name="Sugano A."/>
            <person name="Kohara Y."/>
            <person name="Fujiyama A."/>
            <person name="Anterola A."/>
            <person name="Aoki S."/>
            <person name="Ashton N."/>
            <person name="Barbazuk W.B."/>
            <person name="Barker E."/>
            <person name="Bennetzen J."/>
            <person name="Bezanilla M."/>
            <person name="Blankenship R."/>
            <person name="Cho S.H."/>
            <person name="Dutcher S."/>
            <person name="Estelle M."/>
            <person name="Fawcett J.A."/>
            <person name="Gundlach H."/>
            <person name="Hanada K."/>
            <person name="Heyl A."/>
            <person name="Hicks K.A."/>
            <person name="Hugh J."/>
            <person name="Lohr M."/>
            <person name="Mayer K."/>
            <person name="Melkozernov A."/>
            <person name="Murata T."/>
            <person name="Nelson D."/>
            <person name="Pils B."/>
            <person name="Prigge M."/>
            <person name="Reiss B."/>
            <person name="Renner T."/>
            <person name="Rombauts S."/>
            <person name="Rushton P."/>
            <person name="Sanderfoot A."/>
            <person name="Schween G."/>
            <person name="Shiu S.-H."/>
            <person name="Stueber K."/>
            <person name="Theodoulou F.L."/>
            <person name="Tu H."/>
            <person name="Van de Peer Y."/>
            <person name="Verrier P.J."/>
            <person name="Waters E."/>
            <person name="Wood A."/>
            <person name="Yang L."/>
            <person name="Cove D."/>
            <person name="Cuming A."/>
            <person name="Hasebe M."/>
            <person name="Lucas S."/>
            <person name="Mishler D.B."/>
            <person name="Reski R."/>
            <person name="Grigoriev I."/>
            <person name="Quatrano R.S."/>
            <person name="Boore J.L."/>
        </authorList>
    </citation>
    <scope>NUCLEOTIDE SEQUENCE [LARGE SCALE GENOMIC DNA]</scope>
    <source>
        <strain evidence="3 4">cv. Gransden 2004</strain>
    </source>
</reference>
<dbReference type="KEGG" id="ppp:112280788"/>
<evidence type="ECO:0000313" key="3">
    <source>
        <dbReference type="EnsemblPlants" id="Pp3c4_17660V3.1"/>
    </source>
</evidence>
<evidence type="ECO:0000313" key="4">
    <source>
        <dbReference type="Proteomes" id="UP000006727"/>
    </source>
</evidence>
<dbReference type="Gramene" id="Pp3c4_17660V3.2">
    <property type="protein sequence ID" value="Pp3c4_17660V3.2"/>
    <property type="gene ID" value="Pp3c4_17660"/>
</dbReference>
<dbReference type="EnsemblPlants" id="Pp3c4_17660V3.1">
    <property type="protein sequence ID" value="Pp3c4_17660V3.1"/>
    <property type="gene ID" value="Pp3c4_17660"/>
</dbReference>
<reference evidence="3" key="3">
    <citation type="submission" date="2020-12" db="UniProtKB">
        <authorList>
            <consortium name="EnsemblPlants"/>
        </authorList>
    </citation>
    <scope>IDENTIFICATION</scope>
</reference>
<dbReference type="EnsemblPlants" id="Pp3c4_17660V3.2">
    <property type="protein sequence ID" value="Pp3c4_17660V3.2"/>
    <property type="gene ID" value="Pp3c4_17660"/>
</dbReference>
<dbReference type="Proteomes" id="UP000006727">
    <property type="component" value="Chromosome 4"/>
</dbReference>
<dbReference type="Gramene" id="Pp3c4_17660V3.3">
    <property type="protein sequence ID" value="Pp3c4_17660V3.3"/>
    <property type="gene ID" value="Pp3c4_17660"/>
</dbReference>
<feature type="compositionally biased region" description="Polar residues" evidence="1">
    <location>
        <begin position="251"/>
        <end position="281"/>
    </location>
</feature>
<dbReference type="Gramene" id="Pp3c4_17660V3.4">
    <property type="protein sequence ID" value="Pp3c4_17660V3.4"/>
    <property type="gene ID" value="Pp3c4_17660"/>
</dbReference>
<feature type="compositionally biased region" description="Basic and acidic residues" evidence="1">
    <location>
        <begin position="57"/>
        <end position="70"/>
    </location>
</feature>
<dbReference type="EMBL" id="ABEU02000004">
    <property type="protein sequence ID" value="PNR55479.1"/>
    <property type="molecule type" value="Genomic_DNA"/>
</dbReference>
<evidence type="ECO:0000313" key="2">
    <source>
        <dbReference type="EMBL" id="PNR55479.1"/>
    </source>
</evidence>
<dbReference type="PaxDb" id="3218-PP1S13_151V6.2"/>
<name>A0A2K1KNX1_PHYPA</name>
<reference evidence="2 4" key="2">
    <citation type="journal article" date="2018" name="Plant J.">
        <title>The Physcomitrella patens chromosome-scale assembly reveals moss genome structure and evolution.</title>
        <authorList>
            <person name="Lang D."/>
            <person name="Ullrich K.K."/>
            <person name="Murat F."/>
            <person name="Fuchs J."/>
            <person name="Jenkins J."/>
            <person name="Haas F.B."/>
            <person name="Piednoel M."/>
            <person name="Gundlach H."/>
            <person name="Van Bel M."/>
            <person name="Meyberg R."/>
            <person name="Vives C."/>
            <person name="Morata J."/>
            <person name="Symeonidi A."/>
            <person name="Hiss M."/>
            <person name="Muchero W."/>
            <person name="Kamisugi Y."/>
            <person name="Saleh O."/>
            <person name="Blanc G."/>
            <person name="Decker E.L."/>
            <person name="van Gessel N."/>
            <person name="Grimwood J."/>
            <person name="Hayes R.D."/>
            <person name="Graham S.W."/>
            <person name="Gunter L.E."/>
            <person name="McDaniel S.F."/>
            <person name="Hoernstein S.N.W."/>
            <person name="Larsson A."/>
            <person name="Li F.W."/>
            <person name="Perroud P.F."/>
            <person name="Phillips J."/>
            <person name="Ranjan P."/>
            <person name="Rokshar D.S."/>
            <person name="Rothfels C.J."/>
            <person name="Schneider L."/>
            <person name="Shu S."/>
            <person name="Stevenson D.W."/>
            <person name="Thummler F."/>
            <person name="Tillich M."/>
            <person name="Villarreal Aguilar J.C."/>
            <person name="Widiez T."/>
            <person name="Wong G.K."/>
            <person name="Wymore A."/>
            <person name="Zhang Y."/>
            <person name="Zimmer A.D."/>
            <person name="Quatrano R.S."/>
            <person name="Mayer K.F.X."/>
            <person name="Goodstein D."/>
            <person name="Casacuberta J.M."/>
            <person name="Vandepoele K."/>
            <person name="Reski R."/>
            <person name="Cuming A.C."/>
            <person name="Tuskan G.A."/>
            <person name="Maumus F."/>
            <person name="Salse J."/>
            <person name="Schmutz J."/>
            <person name="Rensing S.A."/>
        </authorList>
    </citation>
    <scope>NUCLEOTIDE SEQUENCE [LARGE SCALE GENOMIC DNA]</scope>
    <source>
        <strain evidence="3 4">cv. Gransden 2004</strain>
    </source>
</reference>
<gene>
    <name evidence="3" type="primary">LOC112280788</name>
    <name evidence="2" type="ORF">PHYPA_006376</name>
</gene>
<proteinExistence type="predicted"/>
<dbReference type="EnsemblPlants" id="Pp3c4_17660V3.3">
    <property type="protein sequence ID" value="Pp3c4_17660V3.3"/>
    <property type="gene ID" value="Pp3c4_17660"/>
</dbReference>
<dbReference type="EnsemblPlants" id="Pp3c4_17660V3.4">
    <property type="protein sequence ID" value="Pp3c4_17660V3.4"/>
    <property type="gene ID" value="Pp3c4_17660"/>
</dbReference>
<feature type="region of interest" description="Disordered" evidence="1">
    <location>
        <begin position="318"/>
        <end position="365"/>
    </location>
</feature>
<protein>
    <submittedName>
        <fullName evidence="2 3">Uncharacterized protein</fullName>
    </submittedName>
</protein>
<evidence type="ECO:0000256" key="1">
    <source>
        <dbReference type="SAM" id="MobiDB-lite"/>
    </source>
</evidence>
<feature type="region of interest" description="Disordered" evidence="1">
    <location>
        <begin position="216"/>
        <end position="298"/>
    </location>
</feature>
<dbReference type="GeneID" id="112280788"/>
<organism evidence="2">
    <name type="scientific">Physcomitrium patens</name>
    <name type="common">Spreading-leaved earth moss</name>
    <name type="synonym">Physcomitrella patens</name>
    <dbReference type="NCBI Taxonomy" id="3218"/>
    <lineage>
        <taxon>Eukaryota</taxon>
        <taxon>Viridiplantae</taxon>
        <taxon>Streptophyta</taxon>
        <taxon>Embryophyta</taxon>
        <taxon>Bryophyta</taxon>
        <taxon>Bryophytina</taxon>
        <taxon>Bryopsida</taxon>
        <taxon>Funariidae</taxon>
        <taxon>Funariales</taxon>
        <taxon>Funariaceae</taxon>
        <taxon>Physcomitrium</taxon>
    </lineage>
</organism>
<feature type="region of interest" description="Disordered" evidence="1">
    <location>
        <begin position="49"/>
        <end position="70"/>
    </location>
</feature>
<keyword evidence="4" id="KW-1185">Reference proteome</keyword>
<sequence>MFRHYQVTRDLESQSWSEAPSLIDFSKEEGPVFEDRYAQWTRQYLELSPQTQPLSTRPREKWLQSRDESRITDDGRSRVVRWSTPSSVASVEVRSGDYVSDHRINMERAAVSRFSPAGNQIQDSTTACSQQAAKQWKLCLPRPDLPKFLRISSPTSSSTRESGTSLDNMVAEASASSSPPCLRRPDQHRSSVVCPTFSMDLGQLVTDLDVGEQRGRLSGMTPQTKPQNGEVVFTDSSSTRGRKKLRRMLAASSTTASECEDTSASPELTLPYNGNAQTVPTGTPHPPKTSGKSPPGGEEKHLILQAATALLMLLTNEPTPSSAAARPPGLSSPSNADLLSDIDESERRGSACSQASGDAATGSILPRPCTKRRYRLMSDLMAETSRL</sequence>
<dbReference type="Gramene" id="Pp3c4_17660V3.1">
    <property type="protein sequence ID" value="Pp3c4_17660V3.1"/>
    <property type="gene ID" value="Pp3c4_17660"/>
</dbReference>
<dbReference type="AlphaFoldDB" id="A0A2K1KNX1"/>
<dbReference type="RefSeq" id="XP_024372389.1">
    <property type="nucleotide sequence ID" value="XM_024516621.2"/>
</dbReference>
<accession>A0A2K1KNX1</accession>